<keyword evidence="1" id="KW-0472">Membrane</keyword>
<feature type="transmembrane region" description="Helical" evidence="1">
    <location>
        <begin position="109"/>
        <end position="128"/>
    </location>
</feature>
<evidence type="ECO:0000313" key="2">
    <source>
        <dbReference type="EMBL" id="GGF19174.1"/>
    </source>
</evidence>
<organism evidence="2 3">
    <name type="scientific">Subtercola lobariae</name>
    <dbReference type="NCBI Taxonomy" id="1588641"/>
    <lineage>
        <taxon>Bacteria</taxon>
        <taxon>Bacillati</taxon>
        <taxon>Actinomycetota</taxon>
        <taxon>Actinomycetes</taxon>
        <taxon>Micrococcales</taxon>
        <taxon>Microbacteriaceae</taxon>
        <taxon>Subtercola</taxon>
    </lineage>
</organism>
<feature type="transmembrane region" description="Helical" evidence="1">
    <location>
        <begin position="67"/>
        <end position="89"/>
    </location>
</feature>
<dbReference type="EMBL" id="BMGP01000002">
    <property type="protein sequence ID" value="GGF19174.1"/>
    <property type="molecule type" value="Genomic_DNA"/>
</dbReference>
<protein>
    <submittedName>
        <fullName evidence="2">Uncharacterized protein</fullName>
    </submittedName>
</protein>
<dbReference type="Proteomes" id="UP000598775">
    <property type="component" value="Unassembled WGS sequence"/>
</dbReference>
<keyword evidence="3" id="KW-1185">Reference proteome</keyword>
<accession>A0A917B2H2</accession>
<comment type="caution">
    <text evidence="2">The sequence shown here is derived from an EMBL/GenBank/DDBJ whole genome shotgun (WGS) entry which is preliminary data.</text>
</comment>
<dbReference type="AlphaFoldDB" id="A0A917B2H2"/>
<proteinExistence type="predicted"/>
<feature type="transmembrane region" description="Helical" evidence="1">
    <location>
        <begin position="44"/>
        <end position="60"/>
    </location>
</feature>
<evidence type="ECO:0000256" key="1">
    <source>
        <dbReference type="SAM" id="Phobius"/>
    </source>
</evidence>
<gene>
    <name evidence="2" type="ORF">GCM10011399_10990</name>
</gene>
<sequence length="131" mass="14111">MRPFRFAAILWTIIALGLNAYIHFTLAPSVSDVPGRLMNLGTLYLIEAGVNALAAVFLLVRPRLWSALFAIVVALIGLLTLVASVWMPLHLPFGLPAVPMSSWTTEKAISAAAQLFIVISGTIVAATGRRR</sequence>
<evidence type="ECO:0000313" key="3">
    <source>
        <dbReference type="Proteomes" id="UP000598775"/>
    </source>
</evidence>
<name>A0A917B2H2_9MICO</name>
<reference evidence="2 3" key="1">
    <citation type="journal article" date="2014" name="Int. J. Syst. Evol. Microbiol.">
        <title>Complete genome sequence of Corynebacterium casei LMG S-19264T (=DSM 44701T), isolated from a smear-ripened cheese.</title>
        <authorList>
            <consortium name="US DOE Joint Genome Institute (JGI-PGF)"/>
            <person name="Walter F."/>
            <person name="Albersmeier A."/>
            <person name="Kalinowski J."/>
            <person name="Ruckert C."/>
        </authorList>
    </citation>
    <scope>NUCLEOTIDE SEQUENCE [LARGE SCALE GENOMIC DNA]</scope>
    <source>
        <strain evidence="2 3">CGMCC 1.12976</strain>
    </source>
</reference>
<keyword evidence="1" id="KW-0812">Transmembrane</keyword>
<keyword evidence="1" id="KW-1133">Transmembrane helix</keyword>
<dbReference type="RefSeq" id="WP_188675020.1">
    <property type="nucleotide sequence ID" value="NZ_BMGP01000002.1"/>
</dbReference>